<dbReference type="EnsemblBacteria" id="ACZ19531">
    <property type="protein sequence ID" value="ACZ19531"/>
    <property type="gene ID" value="Taci_1300"/>
</dbReference>
<sequence length="196" mass="21203">MRWQVHAPGGGCPPVFYVPPGSLEVPWTPPDRIRDLSVVKGFCAPCRRGFPRVLFCGPLGARGPFPTTFWLVCPHLAVRCAERESRGAVGRMELAMGSRLDEMRVYHLMHARLRGSLLGPWEASRVRRDPGLLRAIWGRGVGGAGFVHGFGAKCLHLHVASWLGLGYHPMASWLALEVGALECGGPGCGGESLVEG</sequence>
<dbReference type="KEGG" id="tai:Taci_1300"/>
<dbReference type="HOGENOM" id="CLU_097805_2_0_0"/>
<dbReference type="RefSeq" id="WP_012870042.1">
    <property type="nucleotide sequence ID" value="NC_013522.1"/>
</dbReference>
<accession>D1B690</accession>
<dbReference type="PANTHER" id="PTHR37163">
    <property type="entry name" value="CONSERVED PROTEIN"/>
    <property type="match status" value="1"/>
</dbReference>
<dbReference type="AlphaFoldDB" id="D1B690"/>
<dbReference type="OrthoDB" id="13546at2"/>
<evidence type="ECO:0000313" key="1">
    <source>
        <dbReference type="EMBL" id="ACZ19531.1"/>
    </source>
</evidence>
<keyword evidence="2" id="KW-1185">Reference proteome</keyword>
<dbReference type="PANTHER" id="PTHR37163:SF1">
    <property type="entry name" value="DUF501 DOMAIN-CONTAINING PROTEIN"/>
    <property type="match status" value="1"/>
</dbReference>
<dbReference type="STRING" id="525903.Taci_1300"/>
<protein>
    <recommendedName>
        <fullName evidence="3">DUF501 domain-containing protein</fullName>
    </recommendedName>
</protein>
<dbReference type="Pfam" id="PF04417">
    <property type="entry name" value="DUF501"/>
    <property type="match status" value="1"/>
</dbReference>
<dbReference type="Proteomes" id="UP000002030">
    <property type="component" value="Chromosome"/>
</dbReference>
<gene>
    <name evidence="1" type="ordered locus">Taci_1300</name>
</gene>
<proteinExistence type="predicted"/>
<evidence type="ECO:0008006" key="3">
    <source>
        <dbReference type="Google" id="ProtNLM"/>
    </source>
</evidence>
<dbReference type="eggNOG" id="COG1507">
    <property type="taxonomic scope" value="Bacteria"/>
</dbReference>
<organism evidence="1 2">
    <name type="scientific">Thermanaerovibrio acidaminovorans (strain ATCC 49978 / DSM 6589 / Su883)</name>
    <name type="common">Selenomonas acidaminovorans</name>
    <dbReference type="NCBI Taxonomy" id="525903"/>
    <lineage>
        <taxon>Bacteria</taxon>
        <taxon>Thermotogati</taxon>
        <taxon>Synergistota</taxon>
        <taxon>Synergistia</taxon>
        <taxon>Synergistales</taxon>
        <taxon>Synergistaceae</taxon>
        <taxon>Thermanaerovibrio</taxon>
    </lineage>
</organism>
<dbReference type="InterPro" id="IPR007511">
    <property type="entry name" value="DUF501"/>
</dbReference>
<reference evidence="1 2" key="1">
    <citation type="journal article" date="2009" name="Stand. Genomic Sci.">
        <title>Complete genome sequence of Thermanaerovibrio acidaminovorans type strain (Su883).</title>
        <authorList>
            <person name="Chovatia M."/>
            <person name="Sikorski J."/>
            <person name="Schroder M."/>
            <person name="Lapidus A."/>
            <person name="Nolan M."/>
            <person name="Tice H."/>
            <person name="Glavina Del Rio T."/>
            <person name="Copeland A."/>
            <person name="Cheng J.F."/>
            <person name="Lucas S."/>
            <person name="Chen F."/>
            <person name="Bruce D."/>
            <person name="Goodwin L."/>
            <person name="Pitluck S."/>
            <person name="Ivanova N."/>
            <person name="Mavromatis K."/>
            <person name="Ovchinnikova G."/>
            <person name="Pati A."/>
            <person name="Chen A."/>
            <person name="Palaniappan K."/>
            <person name="Land M."/>
            <person name="Hauser L."/>
            <person name="Chang Y.J."/>
            <person name="Jeffries C.D."/>
            <person name="Chain P."/>
            <person name="Saunders E."/>
            <person name="Detter J.C."/>
            <person name="Brettin T."/>
            <person name="Rohde M."/>
            <person name="Goker M."/>
            <person name="Spring S."/>
            <person name="Bristow J."/>
            <person name="Markowitz V."/>
            <person name="Hugenholtz P."/>
            <person name="Kyrpides N.C."/>
            <person name="Klenk H.P."/>
            <person name="Eisen J.A."/>
        </authorList>
    </citation>
    <scope>NUCLEOTIDE SEQUENCE [LARGE SCALE GENOMIC DNA]</scope>
    <source>
        <strain evidence="2">ATCC 49978 / DSM 6589 / Su883</strain>
    </source>
</reference>
<evidence type="ECO:0000313" key="2">
    <source>
        <dbReference type="Proteomes" id="UP000002030"/>
    </source>
</evidence>
<name>D1B690_THEAS</name>
<dbReference type="EMBL" id="CP001818">
    <property type="protein sequence ID" value="ACZ19531.1"/>
    <property type="molecule type" value="Genomic_DNA"/>
</dbReference>